<keyword evidence="2" id="KW-1185">Reference proteome</keyword>
<dbReference type="Proteomes" id="UP000235388">
    <property type="component" value="Unassembled WGS sequence"/>
</dbReference>
<gene>
    <name evidence="1" type="ORF">PCANC_28437</name>
</gene>
<sequence>LYPTISIAKHLVHSVPAPHKWFNRKLAVARTEAQYCKRATEIQRTSAQARDYVVPG</sequence>
<organism evidence="1 2">
    <name type="scientific">Puccinia coronata f. sp. avenae</name>
    <dbReference type="NCBI Taxonomy" id="200324"/>
    <lineage>
        <taxon>Eukaryota</taxon>
        <taxon>Fungi</taxon>
        <taxon>Dikarya</taxon>
        <taxon>Basidiomycota</taxon>
        <taxon>Pucciniomycotina</taxon>
        <taxon>Pucciniomycetes</taxon>
        <taxon>Pucciniales</taxon>
        <taxon>Pucciniaceae</taxon>
        <taxon>Puccinia</taxon>
    </lineage>
</organism>
<evidence type="ECO:0000313" key="1">
    <source>
        <dbReference type="EMBL" id="PLW05967.1"/>
    </source>
</evidence>
<comment type="caution">
    <text evidence="1">The sequence shown here is derived from an EMBL/GenBank/DDBJ whole genome shotgun (WGS) entry which is preliminary data.</text>
</comment>
<accession>A0A2N5RY86</accession>
<reference evidence="1 2" key="1">
    <citation type="submission" date="2017-11" db="EMBL/GenBank/DDBJ databases">
        <title>De novo assembly and phasing of dikaryotic genomes from two isolates of Puccinia coronata f. sp. avenae, the causal agent of oat crown rust.</title>
        <authorList>
            <person name="Miller M.E."/>
            <person name="Zhang Y."/>
            <person name="Omidvar V."/>
            <person name="Sperschneider J."/>
            <person name="Schwessinger B."/>
            <person name="Raley C."/>
            <person name="Palmer J.M."/>
            <person name="Garnica D."/>
            <person name="Upadhyaya N."/>
            <person name="Rathjen J."/>
            <person name="Taylor J.M."/>
            <person name="Park R.F."/>
            <person name="Dodds P.N."/>
            <person name="Hirsch C.D."/>
            <person name="Kianian S.F."/>
            <person name="Figueroa M."/>
        </authorList>
    </citation>
    <scope>NUCLEOTIDE SEQUENCE [LARGE SCALE GENOMIC DNA]</scope>
    <source>
        <strain evidence="1">12NC29</strain>
    </source>
</reference>
<protein>
    <submittedName>
        <fullName evidence="1">Uncharacterized protein</fullName>
    </submittedName>
</protein>
<feature type="non-terminal residue" evidence="1">
    <location>
        <position position="1"/>
    </location>
</feature>
<dbReference type="AlphaFoldDB" id="A0A2N5RY86"/>
<proteinExistence type="predicted"/>
<evidence type="ECO:0000313" key="2">
    <source>
        <dbReference type="Proteomes" id="UP000235388"/>
    </source>
</evidence>
<name>A0A2N5RY86_9BASI</name>
<dbReference type="EMBL" id="PGCJ01001368">
    <property type="protein sequence ID" value="PLW05967.1"/>
    <property type="molecule type" value="Genomic_DNA"/>
</dbReference>